<sequence>MDIPRKLKHSLFSVLGIEIEYMVVNQTTLDIQPIVDTVFEKIAGEITNEIQRNHVALNNELALHVIELKTNGPTDNPWQAQLDFQNELNYLTQLLAEKNCKLMPTGMHPWMNPAHGVKLWPHGDKSIYEMYHKIFDCRGHGWSNLQSVHINLPFANENEFIKLHNAIRLLLPLTPSLFASTPICEGKATGSLSTRLTYYANNQKKIPEITGNVIPEYIEGFSDYYETILNPMFDAIAPYDPDKILQEEWLNSRGAITRFDRDAIEIRVVDSQECALADFACASAIAGILKYIITNTDAYLQNPLDNQLLKQIFFQTIQEGMTSEINQKTWIEQFDLAKNKYATARHLWEDLLIKSAIYIPTPFHATLEYILANGNLAERMLKSLPKVFKSQDLYSLYNKLCQCLQENQLLKI</sequence>
<evidence type="ECO:0000313" key="3">
    <source>
        <dbReference type="Proteomes" id="UP000051494"/>
    </source>
</evidence>
<reference evidence="2" key="2">
    <citation type="journal article" date="2016" name="Genome Announc.">
        <title>Draft Genome Sequences of Two Novel Amoeba-Resistant Intranuclear Bacteria, 'Candidatus Berkiella cookevillensis' and 'Candidatus Berkiella aquae'.</title>
        <authorList>
            <person name="Mehari Y.T."/>
            <person name="Arivett B.A."/>
            <person name="Farone A.L."/>
            <person name="Gunderson J.H."/>
            <person name="Farone M.B."/>
        </authorList>
    </citation>
    <scope>NUCLEOTIDE SEQUENCE</scope>
    <source>
        <strain evidence="2">CC99</strain>
    </source>
</reference>
<evidence type="ECO:0000313" key="2">
    <source>
        <dbReference type="EMBL" id="MCS5708425.1"/>
    </source>
</evidence>
<gene>
    <name evidence="1" type="primary">ybdK</name>
    <name evidence="1" type="ORF">CC99x_00218</name>
    <name evidence="2" type="ORF">CC99x_005840</name>
</gene>
<dbReference type="GO" id="GO:0004357">
    <property type="term" value="F:glutamate-cysteine ligase activity"/>
    <property type="evidence" value="ECO:0007669"/>
    <property type="project" value="InterPro"/>
</dbReference>
<reference evidence="1" key="1">
    <citation type="submission" date="2015-09" db="EMBL/GenBank/DDBJ databases">
        <title>Draft Genome Sequences of Two Novel Amoeba-resistant Intranuclear Bacteria, Candidatus Berkiella cookevillensis and Candidatus Berkiella aquae.</title>
        <authorList>
            <person name="Mehari Y.T."/>
            <person name="Arivett B.A."/>
            <person name="Farone A.L."/>
            <person name="Gunderson J.H."/>
            <person name="Farone M.B."/>
        </authorList>
    </citation>
    <scope>NUCLEOTIDE SEQUENCE [LARGE SCALE GENOMIC DNA]</scope>
    <source>
        <strain evidence="1">CC99</strain>
    </source>
</reference>
<dbReference type="PATRIC" id="fig|1590042.3.peg.226"/>
<dbReference type="Proteomes" id="UP000051494">
    <property type="component" value="Unassembled WGS sequence"/>
</dbReference>
<dbReference type="SUPFAM" id="SSF55931">
    <property type="entry name" value="Glutamine synthetase/guanido kinase"/>
    <property type="match status" value="1"/>
</dbReference>
<dbReference type="InterPro" id="IPR006336">
    <property type="entry name" value="GCS2"/>
</dbReference>
<accession>A0A0Q9YHC7</accession>
<dbReference type="PANTHER" id="PTHR36510">
    <property type="entry name" value="GLUTAMATE--CYSTEINE LIGASE 2-RELATED"/>
    <property type="match status" value="1"/>
</dbReference>
<dbReference type="STRING" id="437022.CC99x_00218"/>
<dbReference type="EMBL" id="LKHV01000001">
    <property type="protein sequence ID" value="KRG19997.1"/>
    <property type="molecule type" value="Genomic_DNA"/>
</dbReference>
<dbReference type="OrthoDB" id="9804786at2"/>
<dbReference type="EMBL" id="LKHV02000001">
    <property type="protein sequence ID" value="MCS5708425.1"/>
    <property type="molecule type" value="Genomic_DNA"/>
</dbReference>
<dbReference type="Gene3D" id="3.30.590.20">
    <property type="match status" value="1"/>
</dbReference>
<keyword evidence="1" id="KW-0436">Ligase</keyword>
<keyword evidence="3" id="KW-1185">Reference proteome</keyword>
<name>A0A0Q9YHC7_9GAMM</name>
<proteinExistence type="predicted"/>
<protein>
    <submittedName>
        <fullName evidence="1">Carboxylate-amine ligase YbdK</fullName>
    </submittedName>
    <submittedName>
        <fullName evidence="2">Glutamate--cysteine ligase</fullName>
    </submittedName>
</protein>
<evidence type="ECO:0000313" key="1">
    <source>
        <dbReference type="EMBL" id="KRG19997.1"/>
    </source>
</evidence>
<dbReference type="InterPro" id="IPR050141">
    <property type="entry name" value="GCL_type2/YbdK_subfam"/>
</dbReference>
<organism evidence="1">
    <name type="scientific">Candidatus Berkiella cookevillensis</name>
    <dbReference type="NCBI Taxonomy" id="437022"/>
    <lineage>
        <taxon>Bacteria</taxon>
        <taxon>Pseudomonadati</taxon>
        <taxon>Pseudomonadota</taxon>
        <taxon>Gammaproteobacteria</taxon>
        <taxon>Candidatus Berkiellales</taxon>
        <taxon>Candidatus Berkiellaceae</taxon>
        <taxon>Candidatus Berkiella</taxon>
    </lineage>
</organism>
<reference evidence="2" key="3">
    <citation type="submission" date="2021-06" db="EMBL/GenBank/DDBJ databases">
        <title>Genomic Description and Analysis of Intracellular Bacteria, Candidatus Berkiella cookevillensis and Candidatus Berkiella aquae.</title>
        <authorList>
            <person name="Kidane D.T."/>
            <person name="Mehari Y.T."/>
            <person name="Rice F.C."/>
            <person name="Arivett B.A."/>
            <person name="Farone A.L."/>
            <person name="Berk S.G."/>
            <person name="Farone M.B."/>
        </authorList>
    </citation>
    <scope>NUCLEOTIDE SEQUENCE</scope>
    <source>
        <strain evidence="2">CC99</strain>
    </source>
</reference>
<dbReference type="GO" id="GO:0042398">
    <property type="term" value="P:modified amino acid biosynthetic process"/>
    <property type="evidence" value="ECO:0007669"/>
    <property type="project" value="InterPro"/>
</dbReference>
<dbReference type="RefSeq" id="WP_057622754.1">
    <property type="nucleotide sequence ID" value="NZ_LKHV02000001.1"/>
</dbReference>
<dbReference type="AlphaFoldDB" id="A0A0Q9YHC7"/>
<dbReference type="Pfam" id="PF04107">
    <property type="entry name" value="GCS2"/>
    <property type="match status" value="1"/>
</dbReference>
<dbReference type="InterPro" id="IPR014746">
    <property type="entry name" value="Gln_synth/guanido_kin_cat_dom"/>
</dbReference>
<comment type="caution">
    <text evidence="1">The sequence shown here is derived from an EMBL/GenBank/DDBJ whole genome shotgun (WGS) entry which is preliminary data.</text>
</comment>
<dbReference type="PANTHER" id="PTHR36510:SF1">
    <property type="entry name" value="GLUTAMATE--CYSTEINE LIGASE 2-RELATED"/>
    <property type="match status" value="1"/>
</dbReference>